<evidence type="ECO:0008006" key="3">
    <source>
        <dbReference type="Google" id="ProtNLM"/>
    </source>
</evidence>
<organism evidence="2">
    <name type="scientific">marine metagenome</name>
    <dbReference type="NCBI Taxonomy" id="408172"/>
    <lineage>
        <taxon>unclassified sequences</taxon>
        <taxon>metagenomes</taxon>
        <taxon>ecological metagenomes</taxon>
    </lineage>
</organism>
<feature type="transmembrane region" description="Helical" evidence="1">
    <location>
        <begin position="365"/>
        <end position="390"/>
    </location>
</feature>
<feature type="transmembrane region" description="Helical" evidence="1">
    <location>
        <begin position="892"/>
        <end position="917"/>
    </location>
</feature>
<sequence length="1031" mass="112403">MVLLIVGGIFAFSGTRREVFPIFTMKLVSVVTPYHGVSPAELEQLVTIPIENAVAEVSDVKEIRSTTSEGLSVVIIEFEEYIDNITVAAQDVESAINRIATLPDNAEETVVQEFDLNFPIIDVAVAGTAPERERREIAKTLKRQLERIDGVSSVTATGLREREIWVEIDPNRLYGLNVSLDLVLARLRQRLVNVPAGSLQTERGEALLRTSGTTSEASRVESVAVRMDDGGQYIRVADLGRVSDTFEEAVTLAHANGQQAINLRVIKQETGDTIEIVNDVRAMVADMTKSVPEGINFVLLNDSSVDIRNRLRTMYQSGIWGLALVLLVLNMFLNPRVAAMTAFGLPLAISGGLIMLYLSGGSLNILSMFAFILVLGILVDDAIIIAENAYRYMQRGLEPEEAAVTGTRQVTIPVVAGVSTTIAAFTPLLLTAGVMGQFLKIVPIVAVSCLLASLLEALVVLPSHIADFCRPAADAKEARRNPLWFRKTRRWYSWVLGNAVRYRYLTFALTIAMAIAAGAIASQMRFVFFDDSDALEFTIEIKGPPSNSLEDTERLVRQVESVILAFPPDEVESTVGTIGYSSDPRGRRVDGLYVAQIRTKIPDSAIRTRSGNDIFRELRTKIQNTVVGAESIELSKIVGGPPVGDAIYVQILGEDIDVLREISAEIQGYLRGVNGVYDITDSFTAGKDEVQVQVDEARASVFGLSVDSIGQTIRTATDGNIVATVQEEDENIDVRVRYLPEYRRTADDIATMRIPTPTGDLVPFGNVATLVTSAGLGQIDRSDRERVIAVIADVDTDIVTSVEANTMIENQFADLSTRYPGYHLAFGGEASDTTESLTSLFQAFIVAVLVMYSILGAIFKSFTQPLVVLFAIPLSLIGVVIGFFIIGKPLTFMALFGVIALGGIVVNDSLLLVHFINEMRARGINRIQAVALSAKRRFRPIMLTSLSTIAGVLPLTLVSDQQSAWLSPMAYAIVWGLSCSTFLILLLVPALYLINDDIQRGLKSLLGGKQQHEEEDKLEASTAPALFTKTS</sequence>
<dbReference type="PRINTS" id="PR00702">
    <property type="entry name" value="ACRIFLAVINRP"/>
</dbReference>
<feature type="transmembrane region" description="Helical" evidence="1">
    <location>
        <begin position="502"/>
        <end position="521"/>
    </location>
</feature>
<feature type="transmembrane region" description="Helical" evidence="1">
    <location>
        <begin position="969"/>
        <end position="994"/>
    </location>
</feature>
<feature type="transmembrane region" description="Helical" evidence="1">
    <location>
        <begin position="938"/>
        <end position="957"/>
    </location>
</feature>
<dbReference type="Gene3D" id="3.30.2090.10">
    <property type="entry name" value="Multidrug efflux transporter AcrB TolC docking domain, DN and DC subdomains"/>
    <property type="match status" value="2"/>
</dbReference>
<accession>A0A381S3F7</accession>
<keyword evidence="1" id="KW-0472">Membrane</keyword>
<dbReference type="Gene3D" id="1.20.1640.10">
    <property type="entry name" value="Multidrug efflux transporter AcrB transmembrane domain"/>
    <property type="match status" value="2"/>
</dbReference>
<feature type="transmembrane region" description="Helical" evidence="1">
    <location>
        <begin position="340"/>
        <end position="359"/>
    </location>
</feature>
<dbReference type="InterPro" id="IPR027463">
    <property type="entry name" value="AcrB_DN_DC_subdom"/>
</dbReference>
<feature type="transmembrane region" description="Helical" evidence="1">
    <location>
        <begin position="840"/>
        <end position="859"/>
    </location>
</feature>
<protein>
    <recommendedName>
        <fullName evidence="3">SSD domain-containing protein</fullName>
    </recommendedName>
</protein>
<dbReference type="Gene3D" id="3.30.70.1440">
    <property type="entry name" value="Multidrug efflux transporter AcrB pore domain"/>
    <property type="match status" value="1"/>
</dbReference>
<dbReference type="PANTHER" id="PTHR32063">
    <property type="match status" value="1"/>
</dbReference>
<dbReference type="SUPFAM" id="SSF82693">
    <property type="entry name" value="Multidrug efflux transporter AcrB pore domain, PN1, PN2, PC1 and PC2 subdomains"/>
    <property type="match status" value="3"/>
</dbReference>
<evidence type="ECO:0000313" key="2">
    <source>
        <dbReference type="EMBL" id="SUZ98612.1"/>
    </source>
</evidence>
<feature type="transmembrane region" description="Helical" evidence="1">
    <location>
        <begin position="441"/>
        <end position="461"/>
    </location>
</feature>
<dbReference type="PANTHER" id="PTHR32063:SF33">
    <property type="entry name" value="RND SUPERFAMILY EFFLUX PUMP PERMEASE COMPONENT"/>
    <property type="match status" value="1"/>
</dbReference>
<feature type="transmembrane region" description="Helical" evidence="1">
    <location>
        <begin position="314"/>
        <end position="333"/>
    </location>
</feature>
<reference evidence="2" key="1">
    <citation type="submission" date="2018-05" db="EMBL/GenBank/DDBJ databases">
        <authorList>
            <person name="Lanie J.A."/>
            <person name="Ng W.-L."/>
            <person name="Kazmierczak K.M."/>
            <person name="Andrzejewski T.M."/>
            <person name="Davidsen T.M."/>
            <person name="Wayne K.J."/>
            <person name="Tettelin H."/>
            <person name="Glass J.I."/>
            <person name="Rusch D."/>
            <person name="Podicherti R."/>
            <person name="Tsui H.-C.T."/>
            <person name="Winkler M.E."/>
        </authorList>
    </citation>
    <scope>NUCLEOTIDE SEQUENCE</scope>
</reference>
<name>A0A381S3F7_9ZZZZ</name>
<gene>
    <name evidence="2" type="ORF">METZ01_LOCUS51466</name>
</gene>
<dbReference type="Gene3D" id="3.30.70.1320">
    <property type="entry name" value="Multidrug efflux transporter AcrB pore domain like"/>
    <property type="match status" value="1"/>
</dbReference>
<dbReference type="Pfam" id="PF00873">
    <property type="entry name" value="ACR_tran"/>
    <property type="match status" value="1"/>
</dbReference>
<evidence type="ECO:0000256" key="1">
    <source>
        <dbReference type="SAM" id="Phobius"/>
    </source>
</evidence>
<proteinExistence type="predicted"/>
<dbReference type="SUPFAM" id="SSF82714">
    <property type="entry name" value="Multidrug efflux transporter AcrB TolC docking domain, DN and DC subdomains"/>
    <property type="match status" value="2"/>
</dbReference>
<dbReference type="AlphaFoldDB" id="A0A381S3F7"/>
<feature type="transmembrane region" description="Helical" evidence="1">
    <location>
        <begin position="410"/>
        <end position="435"/>
    </location>
</feature>
<dbReference type="EMBL" id="UINC01002621">
    <property type="protein sequence ID" value="SUZ98612.1"/>
    <property type="molecule type" value="Genomic_DNA"/>
</dbReference>
<dbReference type="GO" id="GO:0005886">
    <property type="term" value="C:plasma membrane"/>
    <property type="evidence" value="ECO:0007669"/>
    <property type="project" value="TreeGrafter"/>
</dbReference>
<dbReference type="InterPro" id="IPR001036">
    <property type="entry name" value="Acrflvin-R"/>
</dbReference>
<dbReference type="Gene3D" id="3.30.70.1430">
    <property type="entry name" value="Multidrug efflux transporter AcrB pore domain"/>
    <property type="match status" value="2"/>
</dbReference>
<feature type="transmembrane region" description="Helical" evidence="1">
    <location>
        <begin position="866"/>
        <end position="886"/>
    </location>
</feature>
<dbReference type="GO" id="GO:0042910">
    <property type="term" value="F:xenobiotic transmembrane transporter activity"/>
    <property type="evidence" value="ECO:0007669"/>
    <property type="project" value="TreeGrafter"/>
</dbReference>
<keyword evidence="1" id="KW-1133">Transmembrane helix</keyword>
<keyword evidence="1" id="KW-0812">Transmembrane</keyword>
<dbReference type="SUPFAM" id="SSF82866">
    <property type="entry name" value="Multidrug efflux transporter AcrB transmembrane domain"/>
    <property type="match status" value="2"/>
</dbReference>